<dbReference type="RefSeq" id="XP_027112583.1">
    <property type="nucleotide sequence ID" value="XM_027256782.2"/>
</dbReference>
<reference evidence="1" key="1">
    <citation type="journal article" date="2025" name="Foods">
        <title>Unveiling the Microbial Signatures of Arabica Coffee Cherries: Insights into Ripeness Specific Diversity, Functional Traits, and Implications for Quality and Safety.</title>
        <authorList>
            <consortium name="RefSeq"/>
            <person name="Tenea G.N."/>
            <person name="Cifuentes V."/>
            <person name="Reyes P."/>
            <person name="Cevallos-Vallejos M."/>
        </authorList>
    </citation>
    <scope>NUCLEOTIDE SEQUENCE [LARGE SCALE GENOMIC DNA]</scope>
</reference>
<organism evidence="1 2">
    <name type="scientific">Coffea arabica</name>
    <name type="common">Arabian coffee</name>
    <dbReference type="NCBI Taxonomy" id="13443"/>
    <lineage>
        <taxon>Eukaryota</taxon>
        <taxon>Viridiplantae</taxon>
        <taxon>Streptophyta</taxon>
        <taxon>Embryophyta</taxon>
        <taxon>Tracheophyta</taxon>
        <taxon>Spermatophyta</taxon>
        <taxon>Magnoliopsida</taxon>
        <taxon>eudicotyledons</taxon>
        <taxon>Gunneridae</taxon>
        <taxon>Pentapetalae</taxon>
        <taxon>asterids</taxon>
        <taxon>lamiids</taxon>
        <taxon>Gentianales</taxon>
        <taxon>Rubiaceae</taxon>
        <taxon>Ixoroideae</taxon>
        <taxon>Gardenieae complex</taxon>
        <taxon>Bertiereae - Coffeeae clade</taxon>
        <taxon>Coffeeae</taxon>
        <taxon>Coffea</taxon>
    </lineage>
</organism>
<dbReference type="GeneID" id="113731483"/>
<dbReference type="PANTHER" id="PTHR31439">
    <property type="entry name" value="EXPRESSED PROTEIN"/>
    <property type="match status" value="1"/>
</dbReference>
<dbReference type="PANTHER" id="PTHR31439:SF7">
    <property type="entry name" value="EXPRESSED PROTEIN"/>
    <property type="match status" value="1"/>
</dbReference>
<dbReference type="Proteomes" id="UP001652660">
    <property type="component" value="Chromosome 2e"/>
</dbReference>
<sequence>MKTSNRQVSPETTTSLIRMKSTHLTDKTVSKVAVLPSLIPCIYDLMALQQSLLYPTKPYLQPYSNKDMETTKLTAHQESMDIWSWICELPDSEDWFTESTSLSYQLTSSKPISNSTQTSIQLRAERTFEPKSEVSLTFSVVFQKYSDSTEAEASTATLWVSDKCHLAQDKPFLPLVLQLLQEIISRSPNAHDSTCPRSQLQKLKPEPIAWILDSHSPESFSSFFHLIFLARLFWICVFDAPSEVGSLYFHSLLAPNLGAFSCKQAPVLRTFFVSGGTDVELCLMRAFGYMLAKSLIFRQVGGLEAGLKALAPSASHRLGFSYATESHGLWILKGYTPVTAMDCVTSNRNPNMHQFPVIEPKESALRYSLGHQQLEAVIQLEYKVEFCDAFIRVHALVDNIRLHVVKLGFKSKESGDDDDVLRNERHFPSRVRVWVGPEIGASYVGGLSLGRSTDNVEREVEIQKIFKGSYGKEIKTPKVKGVARMATRTKMKNWRWDQDVEGNAGIFDGMLCDNTTGKEVATWKPSTGGRENYLAVNSFMRRYAGGNRAFTKSGGVVFAGEDCCGGNGGVGWRLNKEMEGSVLKWRMGGQVWLTYWPSDVKSSYYETKCVEWCDEVDLPLIPAKYR</sequence>
<accession>A0A6P6WAU6</accession>
<dbReference type="AlphaFoldDB" id="A0A6P6WAU6"/>
<keyword evidence="1" id="KW-1185">Reference proteome</keyword>
<proteinExistence type="predicted"/>
<evidence type="ECO:0000313" key="2">
    <source>
        <dbReference type="RefSeq" id="XP_027112583.1"/>
    </source>
</evidence>
<protein>
    <submittedName>
        <fullName evidence="2">Uncharacterized protein</fullName>
    </submittedName>
</protein>
<name>A0A6P6WAU6_COFAR</name>
<reference evidence="2" key="2">
    <citation type="submission" date="2025-08" db="UniProtKB">
        <authorList>
            <consortium name="RefSeq"/>
        </authorList>
    </citation>
    <scope>IDENTIFICATION</scope>
    <source>
        <tissue evidence="2">Leaves</tissue>
    </source>
</reference>
<evidence type="ECO:0000313" key="1">
    <source>
        <dbReference type="Proteomes" id="UP001652660"/>
    </source>
</evidence>
<gene>
    <name evidence="2" type="primary">LOC113731483</name>
</gene>
<dbReference type="OrthoDB" id="1852153at2759"/>